<dbReference type="InterPro" id="IPR001872">
    <property type="entry name" value="Peptidase_A8"/>
</dbReference>
<dbReference type="AlphaFoldDB" id="A0A4Y4DZR4"/>
<dbReference type="GO" id="GO:0004190">
    <property type="term" value="F:aspartic-type endopeptidase activity"/>
    <property type="evidence" value="ECO:0007669"/>
    <property type="project" value="UniProtKB-UniRule"/>
</dbReference>
<dbReference type="EC" id="3.4.23.36" evidence="9"/>
<keyword evidence="7 9" id="KW-1133">Transmembrane helix</keyword>
<feature type="transmembrane region" description="Helical" evidence="9">
    <location>
        <begin position="124"/>
        <end position="141"/>
    </location>
</feature>
<dbReference type="GO" id="GO:0005886">
    <property type="term" value="C:plasma membrane"/>
    <property type="evidence" value="ECO:0007669"/>
    <property type="project" value="UniProtKB-SubCell"/>
</dbReference>
<feature type="active site" evidence="9">
    <location>
        <position position="157"/>
    </location>
</feature>
<feature type="region of interest" description="Disordered" evidence="11">
    <location>
        <begin position="1"/>
        <end position="33"/>
    </location>
</feature>
<comment type="catalytic activity">
    <reaction evidence="9">
        <text>Release of signal peptides from bacterial membrane prolipoproteins. Hydrolyzes -Xaa-Yaa-Zaa-|-(S,diacylglyceryl)Cys-, in which Xaa is hydrophobic (preferably Leu), and Yaa (Ala or Ser) and Zaa (Gly or Ala) have small, neutral side chains.</text>
        <dbReference type="EC" id="3.4.23.36"/>
    </reaction>
</comment>
<comment type="subcellular location">
    <subcellularLocation>
        <location evidence="9">Cell membrane</location>
        <topology evidence="9">Multi-pass membrane protein</topology>
    </subcellularLocation>
</comment>
<evidence type="ECO:0000256" key="2">
    <source>
        <dbReference type="ARBA" id="ARBA00022475"/>
    </source>
</evidence>
<comment type="function">
    <text evidence="9">This protein specifically catalyzes the removal of signal peptides from prolipoproteins.</text>
</comment>
<dbReference type="PANTHER" id="PTHR33695">
    <property type="entry name" value="LIPOPROTEIN SIGNAL PEPTIDASE"/>
    <property type="match status" value="1"/>
</dbReference>
<evidence type="ECO:0000256" key="3">
    <source>
        <dbReference type="ARBA" id="ARBA00022670"/>
    </source>
</evidence>
<keyword evidence="3 9" id="KW-0645">Protease</keyword>
<protein>
    <recommendedName>
        <fullName evidence="9">Lipoprotein signal peptidase</fullName>
        <ecNumber evidence="9">3.4.23.36</ecNumber>
    </recommendedName>
    <alternativeName>
        <fullName evidence="9">Prolipoprotein signal peptidase</fullName>
    </alternativeName>
    <alternativeName>
        <fullName evidence="9">Signal peptidase II</fullName>
        <shortName evidence="9">SPase II</shortName>
    </alternativeName>
</protein>
<reference evidence="12 13" key="1">
    <citation type="submission" date="2019-06" db="EMBL/GenBank/DDBJ databases">
        <title>Whole genome shotgun sequence of Cellulosimicrobium cellulans NBRC 15516.</title>
        <authorList>
            <person name="Hosoyama A."/>
            <person name="Uohara A."/>
            <person name="Ohji S."/>
            <person name="Ichikawa N."/>
        </authorList>
    </citation>
    <scope>NUCLEOTIDE SEQUENCE [LARGE SCALE GENOMIC DNA]</scope>
    <source>
        <strain evidence="12 13">NBRC 15516</strain>
    </source>
</reference>
<evidence type="ECO:0000256" key="4">
    <source>
        <dbReference type="ARBA" id="ARBA00022692"/>
    </source>
</evidence>
<keyword evidence="12" id="KW-0449">Lipoprotein</keyword>
<dbReference type="PROSITE" id="PS00855">
    <property type="entry name" value="SPASE_II"/>
    <property type="match status" value="1"/>
</dbReference>
<evidence type="ECO:0000313" key="12">
    <source>
        <dbReference type="EMBL" id="GED10223.1"/>
    </source>
</evidence>
<dbReference type="Proteomes" id="UP000316659">
    <property type="component" value="Unassembled WGS sequence"/>
</dbReference>
<dbReference type="EMBL" id="BJNZ01000012">
    <property type="protein sequence ID" value="GED10223.1"/>
    <property type="molecule type" value="Genomic_DNA"/>
</dbReference>
<evidence type="ECO:0000256" key="7">
    <source>
        <dbReference type="ARBA" id="ARBA00022989"/>
    </source>
</evidence>
<dbReference type="PANTHER" id="PTHR33695:SF1">
    <property type="entry name" value="LIPOPROTEIN SIGNAL PEPTIDASE"/>
    <property type="match status" value="1"/>
</dbReference>
<comment type="similarity">
    <text evidence="1 9 10">Belongs to the peptidase A8 family.</text>
</comment>
<keyword evidence="5 9" id="KW-0064">Aspartyl protease</keyword>
<accession>A0A4Y4DZR4</accession>
<keyword evidence="6 9" id="KW-0378">Hydrolase</keyword>
<proteinExistence type="inferred from homology"/>
<dbReference type="GO" id="GO:0006508">
    <property type="term" value="P:proteolysis"/>
    <property type="evidence" value="ECO:0007669"/>
    <property type="project" value="UniProtKB-KW"/>
</dbReference>
<feature type="active site" evidence="9">
    <location>
        <position position="171"/>
    </location>
</feature>
<evidence type="ECO:0000256" key="8">
    <source>
        <dbReference type="ARBA" id="ARBA00023136"/>
    </source>
</evidence>
<evidence type="ECO:0000256" key="9">
    <source>
        <dbReference type="HAMAP-Rule" id="MF_00161"/>
    </source>
</evidence>
<dbReference type="RefSeq" id="WP_141389697.1">
    <property type="nucleotide sequence ID" value="NZ_BJNZ01000012.1"/>
</dbReference>
<evidence type="ECO:0000256" key="6">
    <source>
        <dbReference type="ARBA" id="ARBA00022801"/>
    </source>
</evidence>
<comment type="pathway">
    <text evidence="9">Protein modification; lipoprotein biosynthesis (signal peptide cleavage).</text>
</comment>
<dbReference type="HAMAP" id="MF_00161">
    <property type="entry name" value="LspA"/>
    <property type="match status" value="1"/>
</dbReference>
<evidence type="ECO:0000256" key="5">
    <source>
        <dbReference type="ARBA" id="ARBA00022750"/>
    </source>
</evidence>
<gene>
    <name evidence="9 12" type="primary">lspA</name>
    <name evidence="12" type="ORF">CCE02nite_22220</name>
</gene>
<feature type="region of interest" description="Disordered" evidence="11">
    <location>
        <begin position="197"/>
        <end position="227"/>
    </location>
</feature>
<evidence type="ECO:0000256" key="11">
    <source>
        <dbReference type="SAM" id="MobiDB-lite"/>
    </source>
</evidence>
<feature type="transmembrane region" description="Helical" evidence="9">
    <location>
        <begin position="98"/>
        <end position="117"/>
    </location>
</feature>
<comment type="caution">
    <text evidence="12">The sequence shown here is derived from an EMBL/GenBank/DDBJ whole genome shotgun (WGS) entry which is preliminary data.</text>
</comment>
<feature type="transmembrane region" description="Helical" evidence="9">
    <location>
        <begin position="35"/>
        <end position="54"/>
    </location>
</feature>
<dbReference type="PRINTS" id="PR00781">
    <property type="entry name" value="LIPOSIGPTASE"/>
</dbReference>
<feature type="transmembrane region" description="Helical" evidence="9">
    <location>
        <begin position="161"/>
        <end position="187"/>
    </location>
</feature>
<keyword evidence="8 9" id="KW-0472">Membrane</keyword>
<sequence>MSTSARPEPTEPADAVAGTDPGAASGTDTSTARPGPRRVLVVWTVVLAALVLVLDQLTKWWAESSLTLGGDTIPILGSLLGLRLIYNPGAALSIATGMTWVLTIVVVAVVVVIVRMVSRIGSRAWAVALGLLLGGALGNLVDRFFREPGFARGHVVDFIAYANWFVGNVADIAIVAAAVMIAVLSILGIGIDGTRHGGDETPEADTATRSATEPGPTTVRADGEEER</sequence>
<dbReference type="UniPathway" id="UPA00665"/>
<evidence type="ECO:0000256" key="1">
    <source>
        <dbReference type="ARBA" id="ARBA00006139"/>
    </source>
</evidence>
<keyword evidence="4 9" id="KW-0812">Transmembrane</keyword>
<organism evidence="12 13">
    <name type="scientific">Cellulosimicrobium cellulans</name>
    <name type="common">Arthrobacter luteus</name>
    <dbReference type="NCBI Taxonomy" id="1710"/>
    <lineage>
        <taxon>Bacteria</taxon>
        <taxon>Bacillati</taxon>
        <taxon>Actinomycetota</taxon>
        <taxon>Actinomycetes</taxon>
        <taxon>Micrococcales</taxon>
        <taxon>Promicromonosporaceae</taxon>
        <taxon>Cellulosimicrobium</taxon>
    </lineage>
</organism>
<name>A0A4Y4DZR4_CELCE</name>
<dbReference type="Pfam" id="PF01252">
    <property type="entry name" value="Peptidase_A8"/>
    <property type="match status" value="1"/>
</dbReference>
<evidence type="ECO:0000256" key="10">
    <source>
        <dbReference type="RuleBase" id="RU004181"/>
    </source>
</evidence>
<evidence type="ECO:0000313" key="13">
    <source>
        <dbReference type="Proteomes" id="UP000316659"/>
    </source>
</evidence>
<keyword evidence="2 9" id="KW-1003">Cell membrane</keyword>